<dbReference type="FunFam" id="1.10.10.1760:FF:000001">
    <property type="entry name" value="60S ribosomal protein L36"/>
    <property type="match status" value="1"/>
</dbReference>
<evidence type="ECO:0000313" key="9">
    <source>
        <dbReference type="Proteomes" id="UP000010552"/>
    </source>
</evidence>
<evidence type="ECO:0000256" key="6">
    <source>
        <dbReference type="ARBA" id="ARBA00035226"/>
    </source>
</evidence>
<protein>
    <recommendedName>
        <fullName evidence="6">Large ribosomal subunit protein eL36</fullName>
    </recommendedName>
    <alternativeName>
        <fullName evidence="7">60S ribosomal protein L36</fullName>
    </alternativeName>
</protein>
<comment type="function">
    <text evidence="5">Component of the large ribosomal subunit. The ribosome is a large ribonucleoprotein complex responsible for the synthesis of proteins in the cell.</text>
</comment>
<name>L5KAI9_PTEAL</name>
<dbReference type="InterPro" id="IPR000509">
    <property type="entry name" value="Ribosomal_eL36"/>
</dbReference>
<evidence type="ECO:0000256" key="1">
    <source>
        <dbReference type="ARBA" id="ARBA00006509"/>
    </source>
</evidence>
<dbReference type="InterPro" id="IPR038097">
    <property type="entry name" value="Ribosomal_eL36_sf"/>
</dbReference>
<dbReference type="GO" id="GO:0003735">
    <property type="term" value="F:structural constituent of ribosome"/>
    <property type="evidence" value="ECO:0007669"/>
    <property type="project" value="InterPro"/>
</dbReference>
<evidence type="ECO:0000313" key="8">
    <source>
        <dbReference type="EMBL" id="ELK08714.1"/>
    </source>
</evidence>
<keyword evidence="9" id="KW-1185">Reference proteome</keyword>
<keyword evidence="4" id="KW-0687">Ribonucleoprotein</keyword>
<gene>
    <name evidence="8" type="ORF">PAL_GLEAN10021523</name>
</gene>
<reference evidence="9" key="1">
    <citation type="journal article" date="2013" name="Science">
        <title>Comparative analysis of bat genomes provides insight into the evolution of flight and immunity.</title>
        <authorList>
            <person name="Zhang G."/>
            <person name="Cowled C."/>
            <person name="Shi Z."/>
            <person name="Huang Z."/>
            <person name="Bishop-Lilly K.A."/>
            <person name="Fang X."/>
            <person name="Wynne J.W."/>
            <person name="Xiong Z."/>
            <person name="Baker M.L."/>
            <person name="Zhao W."/>
            <person name="Tachedjian M."/>
            <person name="Zhu Y."/>
            <person name="Zhou P."/>
            <person name="Jiang X."/>
            <person name="Ng J."/>
            <person name="Yang L."/>
            <person name="Wu L."/>
            <person name="Xiao J."/>
            <person name="Feng Y."/>
            <person name="Chen Y."/>
            <person name="Sun X."/>
            <person name="Zhang Y."/>
            <person name="Marsh G.A."/>
            <person name="Crameri G."/>
            <person name="Broder C.C."/>
            <person name="Frey K.G."/>
            <person name="Wang L.F."/>
            <person name="Wang J."/>
        </authorList>
    </citation>
    <scope>NUCLEOTIDE SEQUENCE [LARGE SCALE GENOMIC DNA]</scope>
</reference>
<evidence type="ECO:0000256" key="7">
    <source>
        <dbReference type="ARBA" id="ARBA00035331"/>
    </source>
</evidence>
<dbReference type="PANTHER" id="PTHR10114">
    <property type="entry name" value="60S RIBOSOMAL PROTEIN L36"/>
    <property type="match status" value="1"/>
</dbReference>
<dbReference type="Gene3D" id="1.10.10.1760">
    <property type="entry name" value="60S ribosomal protein L36"/>
    <property type="match status" value="1"/>
</dbReference>
<comment type="subunit">
    <text evidence="2">Component of the large ribosomal subunit.</text>
</comment>
<dbReference type="EMBL" id="KB030862">
    <property type="protein sequence ID" value="ELK08714.1"/>
    <property type="molecule type" value="Genomic_DNA"/>
</dbReference>
<keyword evidence="3 8" id="KW-0689">Ribosomal protein</keyword>
<evidence type="ECO:0000256" key="4">
    <source>
        <dbReference type="ARBA" id="ARBA00023274"/>
    </source>
</evidence>
<evidence type="ECO:0000256" key="2">
    <source>
        <dbReference type="ARBA" id="ARBA00011133"/>
    </source>
</evidence>
<evidence type="ECO:0000256" key="3">
    <source>
        <dbReference type="ARBA" id="ARBA00022980"/>
    </source>
</evidence>
<dbReference type="Proteomes" id="UP000010552">
    <property type="component" value="Unassembled WGS sequence"/>
</dbReference>
<dbReference type="STRING" id="9402.L5KAI9"/>
<dbReference type="GO" id="GO:1990904">
    <property type="term" value="C:ribonucleoprotein complex"/>
    <property type="evidence" value="ECO:0007669"/>
    <property type="project" value="UniProtKB-KW"/>
</dbReference>
<dbReference type="GO" id="GO:0006412">
    <property type="term" value="P:translation"/>
    <property type="evidence" value="ECO:0007669"/>
    <property type="project" value="InterPro"/>
</dbReference>
<proteinExistence type="inferred from homology"/>
<dbReference type="GO" id="GO:0005840">
    <property type="term" value="C:ribosome"/>
    <property type="evidence" value="ECO:0007669"/>
    <property type="project" value="UniProtKB-KW"/>
</dbReference>
<organism evidence="8 9">
    <name type="scientific">Pteropus alecto</name>
    <name type="common">Black flying fox</name>
    <dbReference type="NCBI Taxonomy" id="9402"/>
    <lineage>
        <taxon>Eukaryota</taxon>
        <taxon>Metazoa</taxon>
        <taxon>Chordata</taxon>
        <taxon>Craniata</taxon>
        <taxon>Vertebrata</taxon>
        <taxon>Euteleostomi</taxon>
        <taxon>Mammalia</taxon>
        <taxon>Eutheria</taxon>
        <taxon>Laurasiatheria</taxon>
        <taxon>Chiroptera</taxon>
        <taxon>Yinpterochiroptera</taxon>
        <taxon>Pteropodoidea</taxon>
        <taxon>Pteropodidae</taxon>
        <taxon>Pteropodinae</taxon>
        <taxon>Pteropus</taxon>
    </lineage>
</organism>
<comment type="similarity">
    <text evidence="1">Belongs to the eukaryotic ribosomal protein eL36 family.</text>
</comment>
<dbReference type="InParanoid" id="L5KAI9"/>
<accession>L5KAI9</accession>
<evidence type="ECO:0000256" key="5">
    <source>
        <dbReference type="ARBA" id="ARBA00034092"/>
    </source>
</evidence>
<sequence>MQPISKIMFLNLLLGQPLRSSSHGSALVHCQGLNKGHTVIENMSKLRHSHHHGHLTKRSKFLQGIQEVCGLVPWERRAAEPLKVSKDKLALRFIKKRLGTHICAKRKWQELSNVLAAPRKAAANKD</sequence>
<dbReference type="AlphaFoldDB" id="L5KAI9"/>
<dbReference type="Pfam" id="PF01158">
    <property type="entry name" value="Ribosomal_L36e"/>
    <property type="match status" value="1"/>
</dbReference>